<gene>
    <name evidence="3" type="ORF">CBW65_19745</name>
</gene>
<feature type="transmembrane region" description="Helical" evidence="2">
    <location>
        <begin position="52"/>
        <end position="72"/>
    </location>
</feature>
<dbReference type="EMBL" id="CP021434">
    <property type="protein sequence ID" value="ARU62966.1"/>
    <property type="molecule type" value="Genomic_DNA"/>
</dbReference>
<dbReference type="Gene3D" id="1.25.40.10">
    <property type="entry name" value="Tetratricopeptide repeat domain"/>
    <property type="match status" value="1"/>
</dbReference>
<accession>A0A1Y0IT47</accession>
<keyword evidence="4" id="KW-1185">Reference proteome</keyword>
<reference evidence="4" key="1">
    <citation type="submission" date="2017-05" db="EMBL/GenBank/DDBJ databases">
        <authorList>
            <person name="Sung H."/>
        </authorList>
    </citation>
    <scope>NUCLEOTIDE SEQUENCE [LARGE SCALE GENOMIC DNA]</scope>
    <source>
        <strain evidence="4">AR23208</strain>
    </source>
</reference>
<dbReference type="OrthoDB" id="1933450at2"/>
<organism evidence="3 4">
    <name type="scientific">Tumebacillus avium</name>
    <dbReference type="NCBI Taxonomy" id="1903704"/>
    <lineage>
        <taxon>Bacteria</taxon>
        <taxon>Bacillati</taxon>
        <taxon>Bacillota</taxon>
        <taxon>Bacilli</taxon>
        <taxon>Bacillales</taxon>
        <taxon>Alicyclobacillaceae</taxon>
        <taxon>Tumebacillus</taxon>
    </lineage>
</organism>
<dbReference type="AlphaFoldDB" id="A0A1Y0IT47"/>
<dbReference type="RefSeq" id="WP_087458317.1">
    <property type="nucleotide sequence ID" value="NZ_CP021434.1"/>
</dbReference>
<protein>
    <submittedName>
        <fullName evidence="3">Uncharacterized protein</fullName>
    </submittedName>
</protein>
<feature type="region of interest" description="Disordered" evidence="1">
    <location>
        <begin position="1"/>
        <end position="20"/>
    </location>
</feature>
<keyword evidence="2" id="KW-1133">Transmembrane helix</keyword>
<evidence type="ECO:0000313" key="3">
    <source>
        <dbReference type="EMBL" id="ARU62966.1"/>
    </source>
</evidence>
<dbReference type="KEGG" id="tum:CBW65_19745"/>
<feature type="compositionally biased region" description="Basic and acidic residues" evidence="1">
    <location>
        <begin position="1"/>
        <end position="13"/>
    </location>
</feature>
<feature type="transmembrane region" description="Helical" evidence="2">
    <location>
        <begin position="84"/>
        <end position="103"/>
    </location>
</feature>
<evidence type="ECO:0000256" key="2">
    <source>
        <dbReference type="SAM" id="Phobius"/>
    </source>
</evidence>
<sequence length="346" mass="38358">MSAELQSRKDKYGKPTGKKRTSGAVHLRSIVLFVLFGLLDVLLFILALQGAAWLLVVRGGLALLFAHFAQPISALRPWSSRQSLTALTCFLLPGIGGFMAAYWSTRVTKVQGAWQDVPVAQDVYRSPIDWGGVLDVVPMIDVLEGHDPQRKKSVLLQAQSMASGIQVPVVRKALDDADPEVRYYGASLLSRAEAVHSMHIRKLESELESRPDDVEIWNKLADEYRQIIEEGIAGAELSRFYLDKRLGVLNRSLSLAPGQPMAGVEKAQTLFMLDRFDEAEQIALHWYENSAGVPADRALGVLMQIAYERNDQQRLVELAGLVSDGENLPDAVRGLVQLWERGEDQA</sequence>
<evidence type="ECO:0000313" key="4">
    <source>
        <dbReference type="Proteomes" id="UP000195437"/>
    </source>
</evidence>
<feature type="transmembrane region" description="Helical" evidence="2">
    <location>
        <begin position="25"/>
        <end position="46"/>
    </location>
</feature>
<dbReference type="Proteomes" id="UP000195437">
    <property type="component" value="Chromosome"/>
</dbReference>
<name>A0A1Y0IT47_9BACL</name>
<keyword evidence="2" id="KW-0812">Transmembrane</keyword>
<dbReference type="InterPro" id="IPR011990">
    <property type="entry name" value="TPR-like_helical_dom_sf"/>
</dbReference>
<evidence type="ECO:0000256" key="1">
    <source>
        <dbReference type="SAM" id="MobiDB-lite"/>
    </source>
</evidence>
<proteinExistence type="predicted"/>
<keyword evidence="2" id="KW-0472">Membrane</keyword>